<evidence type="ECO:0000313" key="2">
    <source>
        <dbReference type="Proteomes" id="UP001299876"/>
    </source>
</evidence>
<accession>A0ABT0F1E9</accession>
<protein>
    <submittedName>
        <fullName evidence="1">Uncharacterized protein</fullName>
    </submittedName>
</protein>
<keyword evidence="2" id="KW-1185">Reference proteome</keyword>
<organism evidence="1 2">
    <name type="scientific">Pseudomonas violetae</name>
    <dbReference type="NCBI Taxonomy" id="2915813"/>
    <lineage>
        <taxon>Bacteria</taxon>
        <taxon>Pseudomonadati</taxon>
        <taxon>Pseudomonadota</taxon>
        <taxon>Gammaproteobacteria</taxon>
        <taxon>Pseudomonadales</taxon>
        <taxon>Pseudomonadaceae</taxon>
        <taxon>Pseudomonas</taxon>
    </lineage>
</organism>
<reference evidence="1 2" key="1">
    <citation type="submission" date="2022-02" db="EMBL/GenBank/DDBJ databases">
        <title>Comparative genomics of the first Antarctic Pseudomonas spp. capable of biotransforming 2,4,6-Trinitrotoluene.</title>
        <authorList>
            <person name="Cabrera M.A."/>
            <person name="Marquez S.L."/>
            <person name="Perez-Donoso J.M."/>
        </authorList>
    </citation>
    <scope>NUCLEOTIDE SEQUENCE [LARGE SCALE GENOMIC DNA]</scope>
    <source>
        <strain evidence="1 2">TNT19</strain>
    </source>
</reference>
<proteinExistence type="predicted"/>
<gene>
    <name evidence="1" type="ORF">L9059_14810</name>
</gene>
<dbReference type="RefSeq" id="WP_247291759.1">
    <property type="nucleotide sequence ID" value="NZ_JAKNRW010000010.1"/>
</dbReference>
<dbReference type="EMBL" id="JAKNRW010000010">
    <property type="protein sequence ID" value="MCK1791439.1"/>
    <property type="molecule type" value="Genomic_DNA"/>
</dbReference>
<name>A0ABT0F1E9_9PSED</name>
<dbReference type="Proteomes" id="UP001299876">
    <property type="component" value="Unassembled WGS sequence"/>
</dbReference>
<comment type="caution">
    <text evidence="1">The sequence shown here is derived from an EMBL/GenBank/DDBJ whole genome shotgun (WGS) entry which is preliminary data.</text>
</comment>
<sequence>MNGLDGIKRVFTISAVCALLSGLLAPMVVVADVMEISAEFVPDPSNPGFNSFKNTTPPSGFCAIQPYFCNLRKIFSIQSNITAESKDPILANHALRQGPMFQIPAQWRDLEVFHEDGIESAIVQFRVVSIGGNYLLSPSVRELIGRPEVTFSKAHGLLWGGTETNYTSGQWYYAPRPCTAAINVNYYESTWGSFYWNVPEGQTCGKTAAFDISSFAYSKLDFMYELVTPSPLKMKAGIYTGRVRYGVGPMMDLDLGDVMVPSDSELVFNFTLKVDHIFKVEIPPGGNTVVLLPQGGWQSWLNQGRKPTRLFRDQTFNIWTSTPFKMSLECEHYAANSTCALQDDKNNQVPVDVSVSLPSGLSDAERQSVSRRRLRVDGVGTENFEPALYVDRKPGTLHFEVSKGAVEAMLARDSRHYSGDITVIWDSEV</sequence>
<evidence type="ECO:0000313" key="1">
    <source>
        <dbReference type="EMBL" id="MCK1791439.1"/>
    </source>
</evidence>